<proteinExistence type="inferred from homology"/>
<evidence type="ECO:0000256" key="6">
    <source>
        <dbReference type="PIRSR" id="PIRSR005096-1"/>
    </source>
</evidence>
<evidence type="ECO:0000256" key="5">
    <source>
        <dbReference type="PIRNR" id="PIRNR005096"/>
    </source>
</evidence>
<comment type="catalytic activity">
    <reaction evidence="5">
        <text>alpha-D-glucose = beta-D-glucose</text>
        <dbReference type="Rhea" id="RHEA:10264"/>
        <dbReference type="ChEBI" id="CHEBI:15903"/>
        <dbReference type="ChEBI" id="CHEBI:17925"/>
        <dbReference type="EC" id="5.1.3.3"/>
    </reaction>
</comment>
<evidence type="ECO:0000256" key="7">
    <source>
        <dbReference type="PIRSR" id="PIRSR005096-2"/>
    </source>
</evidence>
<dbReference type="PANTHER" id="PTHR10091:SF0">
    <property type="entry name" value="GALACTOSE MUTAROTASE"/>
    <property type="match status" value="1"/>
</dbReference>
<dbReference type="GO" id="GO:0004034">
    <property type="term" value="F:aldose 1-epimerase activity"/>
    <property type="evidence" value="ECO:0007669"/>
    <property type="project" value="UniProtKB-EC"/>
</dbReference>
<evidence type="ECO:0000313" key="9">
    <source>
        <dbReference type="EMBL" id="KMT64084.1"/>
    </source>
</evidence>
<comment type="caution">
    <text evidence="9">The sequence shown here is derived from an EMBL/GenBank/DDBJ whole genome shotgun (WGS) entry which is preliminary data.</text>
</comment>
<dbReference type="CDD" id="cd09019">
    <property type="entry name" value="galactose_mutarotase_like"/>
    <property type="match status" value="1"/>
</dbReference>
<evidence type="ECO:0000256" key="4">
    <source>
        <dbReference type="ARBA" id="ARBA00023277"/>
    </source>
</evidence>
<feature type="active site" description="Proton donor" evidence="6">
    <location>
        <position position="178"/>
    </location>
</feature>
<evidence type="ECO:0000313" key="10">
    <source>
        <dbReference type="Proteomes" id="UP000037600"/>
    </source>
</evidence>
<gene>
    <name evidence="9" type="ORF">XM47_16275</name>
</gene>
<dbReference type="GO" id="GO:0005737">
    <property type="term" value="C:cytoplasm"/>
    <property type="evidence" value="ECO:0007669"/>
    <property type="project" value="TreeGrafter"/>
</dbReference>
<dbReference type="GO" id="GO:0033499">
    <property type="term" value="P:galactose catabolic process via UDP-galactose, Leloir pathway"/>
    <property type="evidence" value="ECO:0007669"/>
    <property type="project" value="TreeGrafter"/>
</dbReference>
<dbReference type="UniPathway" id="UPA00242"/>
<evidence type="ECO:0000256" key="2">
    <source>
        <dbReference type="ARBA" id="ARBA00006206"/>
    </source>
</evidence>
<dbReference type="GO" id="GO:0006006">
    <property type="term" value="P:glucose metabolic process"/>
    <property type="evidence" value="ECO:0007669"/>
    <property type="project" value="TreeGrafter"/>
</dbReference>
<dbReference type="InterPro" id="IPR014718">
    <property type="entry name" value="GH-type_carb-bd"/>
</dbReference>
<protein>
    <recommendedName>
        <fullName evidence="5">Aldose 1-epimerase</fullName>
        <ecNumber evidence="5">5.1.3.3</ecNumber>
    </recommendedName>
</protein>
<dbReference type="InterPro" id="IPR011013">
    <property type="entry name" value="Gal_mutarotase_sf_dom"/>
</dbReference>
<dbReference type="PIRSF" id="PIRSF005096">
    <property type="entry name" value="GALM"/>
    <property type="match status" value="1"/>
</dbReference>
<dbReference type="STRING" id="1513271.XM47_16275"/>
<organism evidence="9 10">
    <name type="scientific">Catenovulum maritimum</name>
    <dbReference type="NCBI Taxonomy" id="1513271"/>
    <lineage>
        <taxon>Bacteria</taxon>
        <taxon>Pseudomonadati</taxon>
        <taxon>Pseudomonadota</taxon>
        <taxon>Gammaproteobacteria</taxon>
        <taxon>Alteromonadales</taxon>
        <taxon>Alteromonadaceae</taxon>
        <taxon>Catenovulum</taxon>
    </lineage>
</organism>
<comment type="pathway">
    <text evidence="1 5">Carbohydrate metabolism; hexose metabolism.</text>
</comment>
<feature type="binding site" evidence="8">
    <location>
        <begin position="77"/>
        <end position="78"/>
    </location>
    <ligand>
        <name>beta-D-galactose</name>
        <dbReference type="ChEBI" id="CHEBI:27667"/>
    </ligand>
</feature>
<evidence type="ECO:0000256" key="8">
    <source>
        <dbReference type="PIRSR" id="PIRSR005096-3"/>
    </source>
</evidence>
<dbReference type="InterPro" id="IPR008183">
    <property type="entry name" value="Aldose_1/G6P_1-epimerase"/>
</dbReference>
<evidence type="ECO:0000256" key="3">
    <source>
        <dbReference type="ARBA" id="ARBA00023235"/>
    </source>
</evidence>
<sequence length="357" mass="39731">MSTEVWGEAEGKTINQYTLMNAQGMTVKLTNWGAGVTSIKVADRDGKIEDVVLGYDSWLEYYDDCCYTGPIVGRFGNRIGKGQFTIDGVEYQVTRNNGGANNDVNQLHGGKKGLHKRAWDSRVINNGVEMSYLSIDGEEGYPGNLNIKVTYTLNNDNELRLDYQATTDKKTPVNLTLHAYFNLSGDNKRDIEGQVLTIKADKTTPIDNLLIPTGELASVEGTIFDFRTAKAIGQDIRVKNTQLSYGGGMDTEYGGYDHNWVFSDWDKSLKHQATLYDPISGRYMDIITQEPAIQFYSGNFMDGSVKGRNGKPIKFRAGLALEPQHFPDSPNHKHFPNTILAPGETYTTSSIYKFGVK</sequence>
<dbReference type="PANTHER" id="PTHR10091">
    <property type="entry name" value="ALDOSE-1-EPIMERASE"/>
    <property type="match status" value="1"/>
</dbReference>
<dbReference type="NCBIfam" id="NF008277">
    <property type="entry name" value="PRK11055.1"/>
    <property type="match status" value="1"/>
</dbReference>
<keyword evidence="3 5" id="KW-0413">Isomerase</keyword>
<dbReference type="Proteomes" id="UP000037600">
    <property type="component" value="Unassembled WGS sequence"/>
</dbReference>
<feature type="binding site" evidence="7">
    <location>
        <position position="257"/>
    </location>
    <ligand>
        <name>beta-D-galactose</name>
        <dbReference type="ChEBI" id="CHEBI:27667"/>
    </ligand>
</feature>
<accession>A0A0J8GS08</accession>
<name>A0A0J8GS08_9ALTE</name>
<dbReference type="GO" id="GO:0030246">
    <property type="term" value="F:carbohydrate binding"/>
    <property type="evidence" value="ECO:0007669"/>
    <property type="project" value="InterPro"/>
</dbReference>
<dbReference type="PATRIC" id="fig|1513271.3.peg.3355"/>
<dbReference type="Pfam" id="PF01263">
    <property type="entry name" value="Aldose_epim"/>
    <property type="match status" value="1"/>
</dbReference>
<dbReference type="EMBL" id="LAZL01000032">
    <property type="protein sequence ID" value="KMT64084.1"/>
    <property type="molecule type" value="Genomic_DNA"/>
</dbReference>
<dbReference type="AlphaFoldDB" id="A0A0J8GS08"/>
<comment type="similarity">
    <text evidence="2 5">Belongs to the aldose epimerase family.</text>
</comment>
<feature type="active site" description="Proton acceptor" evidence="6">
    <location>
        <position position="322"/>
    </location>
</feature>
<evidence type="ECO:0000256" key="1">
    <source>
        <dbReference type="ARBA" id="ARBA00005028"/>
    </source>
</evidence>
<dbReference type="SUPFAM" id="SSF74650">
    <property type="entry name" value="Galactose mutarotase-like"/>
    <property type="match status" value="1"/>
</dbReference>
<keyword evidence="4 5" id="KW-0119">Carbohydrate metabolism</keyword>
<feature type="binding site" evidence="8">
    <location>
        <begin position="178"/>
        <end position="180"/>
    </location>
    <ligand>
        <name>beta-D-galactose</name>
        <dbReference type="ChEBI" id="CHEBI:27667"/>
    </ligand>
</feature>
<dbReference type="InterPro" id="IPR047215">
    <property type="entry name" value="Galactose_mutarotase-like"/>
</dbReference>
<dbReference type="InterPro" id="IPR015443">
    <property type="entry name" value="Aldose_1-epimerase"/>
</dbReference>
<dbReference type="Gene3D" id="2.70.98.10">
    <property type="match status" value="1"/>
</dbReference>
<reference evidence="9 10" key="1">
    <citation type="submission" date="2015-04" db="EMBL/GenBank/DDBJ databases">
        <title>Draft Genome Sequence of the Novel Agar-Digesting Marine Bacterium Q1.</title>
        <authorList>
            <person name="Li Y."/>
            <person name="Li D."/>
            <person name="Chen G."/>
            <person name="Du Z."/>
        </authorList>
    </citation>
    <scope>NUCLEOTIDE SEQUENCE [LARGE SCALE GENOMIC DNA]</scope>
    <source>
        <strain evidence="9 10">Q1</strain>
    </source>
</reference>
<dbReference type="EC" id="5.1.3.3" evidence="5"/>
<keyword evidence="10" id="KW-1185">Reference proteome</keyword>